<dbReference type="PANTHER" id="PTHR34535">
    <property type="entry name" value="HYDROGENASE MATURATION FACTOR HYPA"/>
    <property type="match status" value="1"/>
</dbReference>
<keyword evidence="1" id="KW-0533">Nickel</keyword>
<dbReference type="GO" id="GO:0016151">
    <property type="term" value="F:nickel cation binding"/>
    <property type="evidence" value="ECO:0007669"/>
    <property type="project" value="InterPro"/>
</dbReference>
<protein>
    <recommendedName>
        <fullName evidence="5">Hydrogenase maturation factor HypA</fullName>
    </recommendedName>
</protein>
<dbReference type="HAMAP" id="MF_00213">
    <property type="entry name" value="HypA_HybF"/>
    <property type="match status" value="1"/>
</dbReference>
<evidence type="ECO:0008006" key="5">
    <source>
        <dbReference type="Google" id="ProtNLM"/>
    </source>
</evidence>
<proteinExistence type="inferred from homology"/>
<dbReference type="Pfam" id="PF01155">
    <property type="entry name" value="HypA"/>
    <property type="match status" value="1"/>
</dbReference>
<reference evidence="4" key="1">
    <citation type="submission" date="2018-06" db="EMBL/GenBank/DDBJ databases">
        <authorList>
            <person name="Zhirakovskaya E."/>
        </authorList>
    </citation>
    <scope>NUCLEOTIDE SEQUENCE</scope>
</reference>
<dbReference type="GO" id="GO:0051604">
    <property type="term" value="P:protein maturation"/>
    <property type="evidence" value="ECO:0007669"/>
    <property type="project" value="InterPro"/>
</dbReference>
<evidence type="ECO:0000256" key="2">
    <source>
        <dbReference type="ARBA" id="ARBA00022723"/>
    </source>
</evidence>
<organism evidence="4">
    <name type="scientific">hydrothermal vent metagenome</name>
    <dbReference type="NCBI Taxonomy" id="652676"/>
    <lineage>
        <taxon>unclassified sequences</taxon>
        <taxon>metagenomes</taxon>
        <taxon>ecological metagenomes</taxon>
    </lineage>
</organism>
<dbReference type="EMBL" id="UOES01000525">
    <property type="protein sequence ID" value="VAW29149.1"/>
    <property type="molecule type" value="Genomic_DNA"/>
</dbReference>
<dbReference type="InterPro" id="IPR000688">
    <property type="entry name" value="HypA/HybF"/>
</dbReference>
<evidence type="ECO:0000313" key="4">
    <source>
        <dbReference type="EMBL" id="VAW29149.1"/>
    </source>
</evidence>
<keyword evidence="2" id="KW-0479">Metal-binding</keyword>
<evidence type="ECO:0000256" key="1">
    <source>
        <dbReference type="ARBA" id="ARBA00022596"/>
    </source>
</evidence>
<gene>
    <name evidence="4" type="ORF">MNBD_BACTEROID06-1779</name>
</gene>
<dbReference type="GO" id="GO:0008270">
    <property type="term" value="F:zinc ion binding"/>
    <property type="evidence" value="ECO:0007669"/>
    <property type="project" value="TreeGrafter"/>
</dbReference>
<dbReference type="NCBIfam" id="TIGR00100">
    <property type="entry name" value="hypA"/>
    <property type="match status" value="1"/>
</dbReference>
<dbReference type="PIRSF" id="PIRSF004761">
    <property type="entry name" value="Hydrgn_mat_HypA"/>
    <property type="match status" value="1"/>
</dbReference>
<dbReference type="PANTHER" id="PTHR34535:SF3">
    <property type="entry name" value="HYDROGENASE MATURATION FACTOR HYPA"/>
    <property type="match status" value="1"/>
</dbReference>
<keyword evidence="3" id="KW-0862">Zinc</keyword>
<dbReference type="Gene3D" id="3.30.2320.80">
    <property type="match status" value="1"/>
</dbReference>
<evidence type="ECO:0000256" key="3">
    <source>
        <dbReference type="ARBA" id="ARBA00022833"/>
    </source>
</evidence>
<dbReference type="AlphaFoldDB" id="A0A3B0UX08"/>
<sequence>MHELSIALGIVKIAEDERQKANAQKVDRIELEIGALSGVELESLEFVWPMAVKDTVLEKAIYEVDYVQGKAECLECGQAYPIKHLYDNCPTCKGYFKDVVSGKELRVKALEVS</sequence>
<accession>A0A3B0UX08</accession>
<name>A0A3B0UX08_9ZZZZ</name>